<comment type="similarity">
    <text evidence="2">Belongs to the bacterial secretin family. PilQ subfamily.</text>
</comment>
<proteinExistence type="inferred from homology"/>
<dbReference type="PRINTS" id="PR00811">
    <property type="entry name" value="BCTERIALGSPD"/>
</dbReference>
<dbReference type="Gene3D" id="3.30.1370.130">
    <property type="match status" value="1"/>
</dbReference>
<dbReference type="Proteomes" id="UP000597206">
    <property type="component" value="Unassembled WGS sequence"/>
</dbReference>
<gene>
    <name evidence="9" type="primary">pilQ</name>
    <name evidence="9" type="ORF">I1A42_14930</name>
</gene>
<dbReference type="PANTHER" id="PTHR30604">
    <property type="entry name" value="PROTEIN TRANSPORT PROTEIN HOFQ"/>
    <property type="match status" value="1"/>
</dbReference>
<dbReference type="InterPro" id="IPR004846">
    <property type="entry name" value="T2SS/T3SS_dom"/>
</dbReference>
<dbReference type="InterPro" id="IPR005644">
    <property type="entry name" value="NolW-like"/>
</dbReference>
<dbReference type="Pfam" id="PF00263">
    <property type="entry name" value="Secretin"/>
    <property type="match status" value="1"/>
</dbReference>
<keyword evidence="5" id="KW-0472">Membrane</keyword>
<evidence type="ECO:0000256" key="5">
    <source>
        <dbReference type="ARBA" id="ARBA00023136"/>
    </source>
</evidence>
<organism evidence="9 10">
    <name type="scientific">Vibrio nitrifigilis</name>
    <dbReference type="NCBI Taxonomy" id="2789781"/>
    <lineage>
        <taxon>Bacteria</taxon>
        <taxon>Pseudomonadati</taxon>
        <taxon>Pseudomonadota</taxon>
        <taxon>Gammaproteobacteria</taxon>
        <taxon>Vibrionales</taxon>
        <taxon>Vibrionaceae</taxon>
        <taxon>Vibrio</taxon>
    </lineage>
</organism>
<comment type="caution">
    <text evidence="9">The sequence shown here is derived from an EMBL/GenBank/DDBJ whole genome shotgun (WGS) entry which is preliminary data.</text>
</comment>
<dbReference type="Gene3D" id="3.30.1370.120">
    <property type="match status" value="1"/>
</dbReference>
<accession>A0ABS0GH69</accession>
<dbReference type="InterPro" id="IPR004845">
    <property type="entry name" value="T2SS_GspD_CS"/>
</dbReference>
<feature type="domain" description="Secretin/TonB short N-terminal" evidence="8">
    <location>
        <begin position="44"/>
        <end position="92"/>
    </location>
</feature>
<keyword evidence="3 7" id="KW-0813">Transport</keyword>
<evidence type="ECO:0000259" key="8">
    <source>
        <dbReference type="SMART" id="SM00965"/>
    </source>
</evidence>
<dbReference type="PROSITE" id="PS00875">
    <property type="entry name" value="T2SP_D"/>
    <property type="match status" value="1"/>
</dbReference>
<dbReference type="Pfam" id="PF03958">
    <property type="entry name" value="Secretin_N"/>
    <property type="match status" value="1"/>
</dbReference>
<evidence type="ECO:0000256" key="7">
    <source>
        <dbReference type="RuleBase" id="RU004004"/>
    </source>
</evidence>
<sequence length="425" mass="46829">MFINDLAWSQSAELSSQTNKTVSLKFQQIDVRRILTLLAEQRHLNLVVGDEVSGKVSLNLEHVTWEQALQAVMKSQNLAHRMDGQVLHVFRAAPNPEPINSVPEQTRDERERFEYRLISVHYAQAKEVYALLTSQGTPPMLSESGSLHVDNRTNGLLVFDDPKRIQRLEQLVATLDVPMKQVLIEARIVTLSEGELEDLGVRWGILHGQQHDIGGSLESLKGEDGVDLSQQLSLNLPSAPLNSSSIAFQVAKLGANTLLDLELSALQRESKAEIISSPRLLTTNKKPAFIEQGTEIPYLEAAASGATSVSFRKAVLSLKVTPQITPDNRLILDLNVTQDRPGETVTTGTGGAVAIQTQRIGTQIMVNNGETIVLGGIYQHSSVQRVEKVPLLGDLPILGALFRRSYQQSGKNELFIFVTPKVFIQ</sequence>
<evidence type="ECO:0000256" key="4">
    <source>
        <dbReference type="ARBA" id="ARBA00022729"/>
    </source>
</evidence>
<protein>
    <submittedName>
        <fullName evidence="9">Type IV pilus secretin PilQ</fullName>
    </submittedName>
</protein>
<name>A0ABS0GH69_9VIBR</name>
<evidence type="ECO:0000313" key="9">
    <source>
        <dbReference type="EMBL" id="MBF9001785.1"/>
    </source>
</evidence>
<dbReference type="InterPro" id="IPR051808">
    <property type="entry name" value="Type_IV_pilus_biogenesis"/>
</dbReference>
<dbReference type="InterPro" id="IPR038591">
    <property type="entry name" value="NolW-like_sf"/>
</dbReference>
<comment type="subcellular location">
    <subcellularLocation>
        <location evidence="1 7">Cell outer membrane</location>
    </subcellularLocation>
</comment>
<dbReference type="EMBL" id="JADPMR010000003">
    <property type="protein sequence ID" value="MBF9001785.1"/>
    <property type="molecule type" value="Genomic_DNA"/>
</dbReference>
<dbReference type="InterPro" id="IPR001775">
    <property type="entry name" value="GspD/PilQ"/>
</dbReference>
<evidence type="ECO:0000313" key="10">
    <source>
        <dbReference type="Proteomes" id="UP000597206"/>
    </source>
</evidence>
<evidence type="ECO:0000256" key="1">
    <source>
        <dbReference type="ARBA" id="ARBA00004442"/>
    </source>
</evidence>
<evidence type="ECO:0000256" key="6">
    <source>
        <dbReference type="ARBA" id="ARBA00023237"/>
    </source>
</evidence>
<reference evidence="9 10" key="1">
    <citation type="submission" date="2020-11" db="EMBL/GenBank/DDBJ databases">
        <title>Vibrio nitrifigilis sp. nov., a marine nitrogen-fixing bacterium isolated from the lagoon sediment of an islet inside an atoll.</title>
        <authorList>
            <person name="Wang L.-T."/>
            <person name="Shieh W.Y."/>
        </authorList>
    </citation>
    <scope>NUCLEOTIDE SEQUENCE [LARGE SCALE GENOMIC DNA]</scope>
    <source>
        <strain evidence="9 10">NFV-1</strain>
    </source>
</reference>
<evidence type="ECO:0000256" key="3">
    <source>
        <dbReference type="ARBA" id="ARBA00022448"/>
    </source>
</evidence>
<dbReference type="InterPro" id="IPR013355">
    <property type="entry name" value="Pilus_4_PilQ"/>
</dbReference>
<dbReference type="InterPro" id="IPR011662">
    <property type="entry name" value="Secretin/TonB_short_N"/>
</dbReference>
<dbReference type="PANTHER" id="PTHR30604:SF1">
    <property type="entry name" value="DNA UTILIZATION PROTEIN HOFQ"/>
    <property type="match status" value="1"/>
</dbReference>
<dbReference type="SMART" id="SM00965">
    <property type="entry name" value="STN"/>
    <property type="match status" value="1"/>
</dbReference>
<dbReference type="NCBIfam" id="TIGR02515">
    <property type="entry name" value="IV_pilus_PilQ"/>
    <property type="match status" value="1"/>
</dbReference>
<keyword evidence="4" id="KW-0732">Signal</keyword>
<evidence type="ECO:0000256" key="2">
    <source>
        <dbReference type="ARBA" id="ARBA00006304"/>
    </source>
</evidence>
<keyword evidence="10" id="KW-1185">Reference proteome</keyword>
<keyword evidence="6" id="KW-0998">Cell outer membrane</keyword>